<reference evidence="7" key="1">
    <citation type="submission" date="2018-06" db="EMBL/GenBank/DDBJ databases">
        <authorList>
            <person name="Guldener U."/>
        </authorList>
    </citation>
    <scope>NUCLEOTIDE SEQUENCE [LARGE SCALE GENOMIC DNA]</scope>
    <source>
        <strain evidence="7">UTAD17</strain>
    </source>
</reference>
<evidence type="ECO:0000313" key="7">
    <source>
        <dbReference type="Proteomes" id="UP000262825"/>
    </source>
</evidence>
<protein>
    <recommendedName>
        <fullName evidence="3">4a-hydroxytetrahydrobiopterin dehydratase</fullName>
        <ecNumber evidence="3">4.2.1.96</ecNumber>
    </recommendedName>
    <alternativeName>
        <fullName evidence="5">4-alpha-hydroxy-tetrahydropterin dehydratase</fullName>
    </alternativeName>
</protein>
<dbReference type="VEuPathDB" id="FungiDB:SCODWIG_03638"/>
<dbReference type="EC" id="4.2.1.96" evidence="3"/>
<dbReference type="PANTHER" id="PTHR12599:SF0">
    <property type="entry name" value="PTERIN-4-ALPHA-CARBINOLAMINE DEHYDRATASE"/>
    <property type="match status" value="1"/>
</dbReference>
<sequence length="111" mass="12730">MYNKLSKIAPIAISHQELLKQLALTLPDWQLSSTGKSIIKNYTLPNYENTWAFLQQVAMRSHLWGHHPSITTVYNKVKIELTTHDVNGVSDIDIKLGTKIDKYASYFINQK</sequence>
<evidence type="ECO:0000256" key="4">
    <source>
        <dbReference type="ARBA" id="ARBA00023239"/>
    </source>
</evidence>
<evidence type="ECO:0000256" key="2">
    <source>
        <dbReference type="ARBA" id="ARBA00006472"/>
    </source>
</evidence>
<dbReference type="PANTHER" id="PTHR12599">
    <property type="entry name" value="PTERIN-4-ALPHA-CARBINOLAMINE DEHYDRATASE"/>
    <property type="match status" value="1"/>
</dbReference>
<dbReference type="AlphaFoldDB" id="A0A376BB72"/>
<dbReference type="SUPFAM" id="SSF55248">
    <property type="entry name" value="PCD-like"/>
    <property type="match status" value="1"/>
</dbReference>
<dbReference type="CDD" id="cd00488">
    <property type="entry name" value="PCD_DCoH"/>
    <property type="match status" value="1"/>
</dbReference>
<organism evidence="6 7">
    <name type="scientific">Saccharomycodes ludwigii</name>
    <dbReference type="NCBI Taxonomy" id="36035"/>
    <lineage>
        <taxon>Eukaryota</taxon>
        <taxon>Fungi</taxon>
        <taxon>Dikarya</taxon>
        <taxon>Ascomycota</taxon>
        <taxon>Saccharomycotina</taxon>
        <taxon>Saccharomycetes</taxon>
        <taxon>Saccharomycodales</taxon>
        <taxon>Saccharomycodaceae</taxon>
        <taxon>Saccharomycodes</taxon>
    </lineage>
</organism>
<keyword evidence="7" id="KW-1185">Reference proteome</keyword>
<evidence type="ECO:0000256" key="5">
    <source>
        <dbReference type="ARBA" id="ARBA00030497"/>
    </source>
</evidence>
<dbReference type="GO" id="GO:0006729">
    <property type="term" value="P:tetrahydrobiopterin biosynthetic process"/>
    <property type="evidence" value="ECO:0007669"/>
    <property type="project" value="InterPro"/>
</dbReference>
<dbReference type="OrthoDB" id="277398at2759"/>
<comment type="similarity">
    <text evidence="2">Belongs to the pterin-4-alpha-carbinolamine dehydratase family.</text>
</comment>
<accession>A0A376BB72</accession>
<dbReference type="InterPro" id="IPR036428">
    <property type="entry name" value="PCD_sf"/>
</dbReference>
<dbReference type="GO" id="GO:0008124">
    <property type="term" value="F:4-alpha-hydroxytetrahydrobiopterin dehydratase activity"/>
    <property type="evidence" value="ECO:0007669"/>
    <property type="project" value="UniProtKB-EC"/>
</dbReference>
<dbReference type="EMBL" id="UFAJ01000954">
    <property type="protein sequence ID" value="SSD61877.1"/>
    <property type="molecule type" value="Genomic_DNA"/>
</dbReference>
<proteinExistence type="inferred from homology"/>
<dbReference type="Gene3D" id="3.30.1360.20">
    <property type="entry name" value="Transcriptional coactivator/pterin dehydratase"/>
    <property type="match status" value="1"/>
</dbReference>
<comment type="catalytic activity">
    <reaction evidence="1">
        <text>(4aS,6R)-4a-hydroxy-L-erythro-5,6,7,8-tetrahydrobiopterin = (6R)-L-erythro-6,7-dihydrobiopterin + H2O</text>
        <dbReference type="Rhea" id="RHEA:11920"/>
        <dbReference type="ChEBI" id="CHEBI:15377"/>
        <dbReference type="ChEBI" id="CHEBI:15642"/>
        <dbReference type="ChEBI" id="CHEBI:43120"/>
        <dbReference type="EC" id="4.2.1.96"/>
    </reaction>
</comment>
<dbReference type="Proteomes" id="UP000262825">
    <property type="component" value="Unassembled WGS sequence"/>
</dbReference>
<evidence type="ECO:0000313" key="6">
    <source>
        <dbReference type="EMBL" id="SSD61877.1"/>
    </source>
</evidence>
<gene>
    <name evidence="6" type="ORF">SCODWIG_03638</name>
</gene>
<dbReference type="Pfam" id="PF01329">
    <property type="entry name" value="Pterin_4a"/>
    <property type="match status" value="1"/>
</dbReference>
<name>A0A376BB72_9ASCO</name>
<evidence type="ECO:0000256" key="1">
    <source>
        <dbReference type="ARBA" id="ARBA00001554"/>
    </source>
</evidence>
<keyword evidence="4" id="KW-0456">Lyase</keyword>
<dbReference type="InterPro" id="IPR001533">
    <property type="entry name" value="Pterin_deHydtase"/>
</dbReference>
<evidence type="ECO:0000256" key="3">
    <source>
        <dbReference type="ARBA" id="ARBA00013252"/>
    </source>
</evidence>